<evidence type="ECO:0000313" key="2">
    <source>
        <dbReference type="Proteomes" id="UP000187735"/>
    </source>
</evidence>
<reference evidence="1 2" key="1">
    <citation type="journal article" date="2016" name="Front. Microbiol.">
        <title>Fuerstia marisgermanicae gen. nov., sp. nov., an Unusual Member of the Phylum Planctomycetes from the German Wadden Sea.</title>
        <authorList>
            <person name="Kohn T."/>
            <person name="Heuer A."/>
            <person name="Jogler M."/>
            <person name="Vollmers J."/>
            <person name="Boedeker C."/>
            <person name="Bunk B."/>
            <person name="Rast P."/>
            <person name="Borchert D."/>
            <person name="Glockner I."/>
            <person name="Freese H.M."/>
            <person name="Klenk H.P."/>
            <person name="Overmann J."/>
            <person name="Kaster A.K."/>
            <person name="Rohde M."/>
            <person name="Wiegand S."/>
            <person name="Jogler C."/>
        </authorList>
    </citation>
    <scope>NUCLEOTIDE SEQUENCE [LARGE SCALE GENOMIC DNA]</scope>
    <source>
        <strain evidence="1 2">NH11</strain>
    </source>
</reference>
<dbReference type="EMBL" id="CP017641">
    <property type="protein sequence ID" value="APZ96360.1"/>
    <property type="molecule type" value="Genomic_DNA"/>
</dbReference>
<keyword evidence="1" id="KW-0808">Transferase</keyword>
<name>A0A1P8WQM3_9PLAN</name>
<dbReference type="Pfam" id="PF01885">
    <property type="entry name" value="PTS_2-RNA"/>
    <property type="match status" value="1"/>
</dbReference>
<dbReference type="AlphaFoldDB" id="A0A1P8WQM3"/>
<dbReference type="GO" id="GO:0016740">
    <property type="term" value="F:transferase activity"/>
    <property type="evidence" value="ECO:0007669"/>
    <property type="project" value="UniProtKB-KW"/>
</dbReference>
<organism evidence="1 2">
    <name type="scientific">Fuerstiella marisgermanici</name>
    <dbReference type="NCBI Taxonomy" id="1891926"/>
    <lineage>
        <taxon>Bacteria</taxon>
        <taxon>Pseudomonadati</taxon>
        <taxon>Planctomycetota</taxon>
        <taxon>Planctomycetia</taxon>
        <taxon>Planctomycetales</taxon>
        <taxon>Planctomycetaceae</taxon>
        <taxon>Fuerstiella</taxon>
    </lineage>
</organism>
<dbReference type="Proteomes" id="UP000187735">
    <property type="component" value="Chromosome"/>
</dbReference>
<dbReference type="KEGG" id="fmr:Fuma_06029"/>
<evidence type="ECO:0000313" key="1">
    <source>
        <dbReference type="EMBL" id="APZ96360.1"/>
    </source>
</evidence>
<protein>
    <submittedName>
        <fullName evidence="1">RNA 2'-phosphotransferase</fullName>
    </submittedName>
</protein>
<gene>
    <name evidence="1" type="ORF">Fuma_06029</name>
</gene>
<dbReference type="SUPFAM" id="SSF56399">
    <property type="entry name" value="ADP-ribosylation"/>
    <property type="match status" value="1"/>
</dbReference>
<keyword evidence="2" id="KW-1185">Reference proteome</keyword>
<sequence>MAIEDLLQRINRRALEFELWRDWTIHDLQRQCELHGGRRLQISDDQELVRARYGHTIPDICAGKRRTPPHVLYHGTSQKLAGQILQHGLQRRERNLVHLTSCFDYAAWIARNHGSPAVLQVITDHAASAGIPFWQCNDHVWQSTDLPASAIQPIRGKALTQQKKDLP</sequence>
<dbReference type="STRING" id="1891926.Fuma_06029"/>
<accession>A0A1P8WQM3</accession>
<dbReference type="InterPro" id="IPR002745">
    <property type="entry name" value="Ptrans_KptA/Tpt1"/>
</dbReference>
<proteinExistence type="predicted"/>
<dbReference type="InterPro" id="IPR042081">
    <property type="entry name" value="RNA_2'-PTrans_C"/>
</dbReference>
<dbReference type="Gene3D" id="3.20.170.30">
    <property type="match status" value="1"/>
</dbReference>